<feature type="transmembrane region" description="Helical" evidence="10">
    <location>
        <begin position="412"/>
        <end position="430"/>
    </location>
</feature>
<evidence type="ECO:0000259" key="11">
    <source>
        <dbReference type="Pfam" id="PF01490"/>
    </source>
</evidence>
<dbReference type="PANTHER" id="PTHR22950">
    <property type="entry name" value="AMINO ACID TRANSPORTER"/>
    <property type="match status" value="1"/>
</dbReference>
<accession>H0GC23</accession>
<feature type="transmembrane region" description="Helical" evidence="10">
    <location>
        <begin position="59"/>
        <end position="78"/>
    </location>
</feature>
<feature type="transmembrane region" description="Helical" evidence="10">
    <location>
        <begin position="84"/>
        <end position="103"/>
    </location>
</feature>
<dbReference type="GO" id="GO:0005302">
    <property type="term" value="F:L-tyrosine transmembrane transporter activity"/>
    <property type="evidence" value="ECO:0007669"/>
    <property type="project" value="TreeGrafter"/>
</dbReference>
<dbReference type="Proteomes" id="UP000009009">
    <property type="component" value="Unassembled WGS sequence"/>
</dbReference>
<dbReference type="Pfam" id="PF01490">
    <property type="entry name" value="Aa_trans"/>
    <property type="match status" value="1"/>
</dbReference>
<evidence type="ECO:0000313" key="13">
    <source>
        <dbReference type="Proteomes" id="UP000009009"/>
    </source>
</evidence>
<evidence type="ECO:0000256" key="4">
    <source>
        <dbReference type="ARBA" id="ARBA00022554"/>
    </source>
</evidence>
<dbReference type="GO" id="GO:0000329">
    <property type="term" value="C:fungal-type vacuole membrane"/>
    <property type="evidence" value="ECO:0007669"/>
    <property type="project" value="TreeGrafter"/>
</dbReference>
<dbReference type="EMBL" id="AGVY01000004">
    <property type="protein sequence ID" value="EHN08495.1"/>
    <property type="molecule type" value="Genomic_DNA"/>
</dbReference>
<protein>
    <submittedName>
        <fullName evidence="12">Avt5p</fullName>
    </submittedName>
</protein>
<evidence type="ECO:0000256" key="3">
    <source>
        <dbReference type="ARBA" id="ARBA00022448"/>
    </source>
</evidence>
<evidence type="ECO:0000256" key="6">
    <source>
        <dbReference type="ARBA" id="ARBA00022970"/>
    </source>
</evidence>
<keyword evidence="5 10" id="KW-0812">Transmembrane</keyword>
<dbReference type="PANTHER" id="PTHR22950:SF678">
    <property type="entry name" value="VACUOLAR AMINO ACID TRANSPORTER 5-RELATED"/>
    <property type="match status" value="1"/>
</dbReference>
<feature type="transmembrane region" description="Helical" evidence="10">
    <location>
        <begin position="292"/>
        <end position="313"/>
    </location>
</feature>
<evidence type="ECO:0000256" key="5">
    <source>
        <dbReference type="ARBA" id="ARBA00022692"/>
    </source>
</evidence>
<proteinExistence type="inferred from homology"/>
<feature type="transmembrane region" description="Helical" evidence="10">
    <location>
        <begin position="436"/>
        <end position="461"/>
    </location>
</feature>
<comment type="caution">
    <text evidence="12">The sequence shown here is derived from an EMBL/GenBank/DDBJ whole genome shotgun (WGS) entry which is preliminary data.</text>
</comment>
<dbReference type="GO" id="GO:0015194">
    <property type="term" value="F:L-serine transmembrane transporter activity"/>
    <property type="evidence" value="ECO:0007669"/>
    <property type="project" value="TreeGrafter"/>
</dbReference>
<dbReference type="PhylomeDB" id="H0GC23"/>
<feature type="region of interest" description="Disordered" evidence="9">
    <location>
        <begin position="385"/>
        <end position="404"/>
    </location>
</feature>
<dbReference type="HOGENOM" id="CLU_009020_1_1_1"/>
<sequence>MRNYLVKFLYIFYSMTSLIHYFHRQKKEINTVARTNSKIKWKRKVSSFLNMPSNVRSGVLTLLHTACGAGVLAMPFAFKPFGLMPGLITLTFCGICSLCGLLLQTRIAKYVPKSENASFAKLTQLINPSISVVFDFAIAVKCFGVGVSYLIIVGDLVPQIVQSIFYRNDDNMSGSQEHHMFLDRRLYITLIMVFVISPLCFKRSLNSLRYASMIAIVSVAYLSGLIIYHFVNRHQLERGQVYFMVPHGDSQSHSPLTTLPIFVFAYTCHHNMFSVINEQVDKSFKVIRRIPIFAIVLAYFLYIIIGGTGYMTFGENIVGNILTLYPNSISTTIGRLAMLLLVMLAFPLQCHPCRSSVKNIIIFIENFRKGKLYDNRASFIPLDNFNSEDPQEAPTQQNNEEPNLRSESLRHINIITLCILLFSYLLAISITSLAKVLAIVGATGSTSISFILPGLFGYKLIGSEFTGTNERVPTSIKIFKYLSLSLFIWGIAVMVASLSAIVFLGTSSH</sequence>
<dbReference type="InterPro" id="IPR013057">
    <property type="entry name" value="AA_transpt_TM"/>
</dbReference>
<keyword evidence="13" id="KW-1185">Reference proteome</keyword>
<evidence type="ECO:0000256" key="2">
    <source>
        <dbReference type="ARBA" id="ARBA00008066"/>
    </source>
</evidence>
<name>H0GC23_SACCK</name>
<feature type="transmembrane region" description="Helical" evidence="10">
    <location>
        <begin position="210"/>
        <end position="231"/>
    </location>
</feature>
<keyword evidence="7 10" id="KW-1133">Transmembrane helix</keyword>
<feature type="transmembrane region" description="Helical" evidence="10">
    <location>
        <begin position="481"/>
        <end position="504"/>
    </location>
</feature>
<comment type="similarity">
    <text evidence="2">Belongs to the amino acid/polyamine transporter 2 family.</text>
</comment>
<gene>
    <name evidence="12" type="ORF">VIN7_0099</name>
</gene>
<keyword evidence="6" id="KW-0029">Amino-acid transport</keyword>
<keyword evidence="3" id="KW-0813">Transport</keyword>
<keyword evidence="4" id="KW-0926">Vacuole</keyword>
<comment type="subcellular location">
    <subcellularLocation>
        <location evidence="1">Vacuole membrane</location>
        <topology evidence="1">Multi-pass membrane protein</topology>
    </subcellularLocation>
</comment>
<dbReference type="GO" id="GO:0015189">
    <property type="term" value="F:L-lysine transmembrane transporter activity"/>
    <property type="evidence" value="ECO:0007669"/>
    <property type="project" value="TreeGrafter"/>
</dbReference>
<feature type="compositionally biased region" description="Polar residues" evidence="9">
    <location>
        <begin position="385"/>
        <end position="401"/>
    </location>
</feature>
<evidence type="ECO:0000256" key="7">
    <source>
        <dbReference type="ARBA" id="ARBA00022989"/>
    </source>
</evidence>
<keyword evidence="8 10" id="KW-0472">Membrane</keyword>
<evidence type="ECO:0000256" key="1">
    <source>
        <dbReference type="ARBA" id="ARBA00004128"/>
    </source>
</evidence>
<evidence type="ECO:0000313" key="12">
    <source>
        <dbReference type="EMBL" id="EHN08495.1"/>
    </source>
</evidence>
<feature type="transmembrane region" description="Helical" evidence="10">
    <location>
        <begin position="186"/>
        <end position="204"/>
    </location>
</feature>
<reference evidence="12 13" key="1">
    <citation type="journal article" date="2012" name="FEMS Yeast Res.">
        <title>The genome sequence of the wine yeast VIN7 reveals an allotriploid hybrid genome with Saccharomyces cerevisiae and Saccharomyces kudriavzevii origins.</title>
        <authorList>
            <person name="Borneman A.R."/>
            <person name="Desany B.A."/>
            <person name="Riches D."/>
            <person name="Affourtit J.P."/>
            <person name="Forgan A.H."/>
            <person name="Pretorius I.S."/>
            <person name="Egholm M."/>
            <person name="Chambers P.J."/>
        </authorList>
    </citation>
    <scope>NUCLEOTIDE SEQUENCE [LARGE SCALE GENOMIC DNA]</scope>
    <source>
        <strain evidence="12 13">VIN7</strain>
    </source>
</reference>
<evidence type="ECO:0000256" key="8">
    <source>
        <dbReference type="ARBA" id="ARBA00023136"/>
    </source>
</evidence>
<dbReference type="GO" id="GO:0005290">
    <property type="term" value="F:L-histidine transmembrane transporter activity"/>
    <property type="evidence" value="ECO:0007669"/>
    <property type="project" value="TreeGrafter"/>
</dbReference>
<feature type="domain" description="Amino acid transporter transmembrane" evidence="11">
    <location>
        <begin position="52"/>
        <end position="495"/>
    </location>
</feature>
<feature type="transmembrane region" description="Helical" evidence="10">
    <location>
        <begin position="333"/>
        <end position="350"/>
    </location>
</feature>
<dbReference type="GO" id="GO:0005313">
    <property type="term" value="F:L-glutamate transmembrane transporter activity"/>
    <property type="evidence" value="ECO:0007669"/>
    <property type="project" value="TreeGrafter"/>
</dbReference>
<evidence type="ECO:0000256" key="10">
    <source>
        <dbReference type="SAM" id="Phobius"/>
    </source>
</evidence>
<organism evidence="12 13">
    <name type="scientific">Saccharomyces cerevisiae x Saccharomyces kudriavzevii (strain VIN7)</name>
    <name type="common">Yeast</name>
    <dbReference type="NCBI Taxonomy" id="1095631"/>
    <lineage>
        <taxon>Eukaryota</taxon>
        <taxon>Fungi</taxon>
        <taxon>Dikarya</taxon>
        <taxon>Ascomycota</taxon>
        <taxon>Saccharomycotina</taxon>
        <taxon>Saccharomycetes</taxon>
        <taxon>Saccharomycetales</taxon>
        <taxon>Saccharomycetaceae</taxon>
        <taxon>Saccharomyces</taxon>
    </lineage>
</organism>
<dbReference type="OrthoDB" id="438545at2759"/>
<dbReference type="GO" id="GO:0061459">
    <property type="term" value="F:L-arginine transmembrane transporter activity"/>
    <property type="evidence" value="ECO:0007669"/>
    <property type="project" value="TreeGrafter"/>
</dbReference>
<evidence type="ECO:0000256" key="9">
    <source>
        <dbReference type="SAM" id="MobiDB-lite"/>
    </source>
</evidence>
<dbReference type="AlphaFoldDB" id="H0GC23"/>